<keyword evidence="3 5" id="KW-0378">Hydrolase</keyword>
<dbReference type="Pfam" id="PF00704">
    <property type="entry name" value="Glyco_hydro_18"/>
    <property type="match status" value="1"/>
</dbReference>
<reference evidence="8" key="1">
    <citation type="submission" date="2021-04" db="EMBL/GenBank/DDBJ databases">
        <authorList>
            <person name="Rodrigo-Torres L."/>
            <person name="Arahal R. D."/>
            <person name="Lucena T."/>
        </authorList>
    </citation>
    <scope>NUCLEOTIDE SEQUENCE</scope>
    <source>
        <strain evidence="8">CECT 9275</strain>
    </source>
</reference>
<dbReference type="GO" id="GO:0005576">
    <property type="term" value="C:extracellular region"/>
    <property type="evidence" value="ECO:0007669"/>
    <property type="project" value="TreeGrafter"/>
</dbReference>
<protein>
    <recommendedName>
        <fullName evidence="2">chitinase</fullName>
        <ecNumber evidence="2">3.2.1.14</ecNumber>
    </recommendedName>
</protein>
<evidence type="ECO:0000256" key="4">
    <source>
        <dbReference type="ARBA" id="ARBA00023295"/>
    </source>
</evidence>
<dbReference type="EMBL" id="CAJRAF010000002">
    <property type="protein sequence ID" value="CAG5005404.1"/>
    <property type="molecule type" value="Genomic_DNA"/>
</dbReference>
<dbReference type="PANTHER" id="PTHR11177">
    <property type="entry name" value="CHITINASE"/>
    <property type="match status" value="1"/>
</dbReference>
<accession>A0A916JEV4</accession>
<dbReference type="Gene3D" id="3.20.20.80">
    <property type="entry name" value="Glycosidases"/>
    <property type="match status" value="1"/>
</dbReference>
<dbReference type="PANTHER" id="PTHR11177:SF317">
    <property type="entry name" value="CHITINASE 12-RELATED"/>
    <property type="match status" value="1"/>
</dbReference>
<sequence>MKKLLSAIIVVLIFGTGCTQKETEPEKTSPVDNTFRVIGYIHTTDNVATALNAIDLSKLTHINIAFINPDAQGTLTGTANLKAAADLLHSKGIKVMASIGGGNAPSYYSSFLTGEKQQKFIDELVKLAVDNNLDGIDVDLEGNLIDANYESFVTALATALRAQNKLVTAAIATVYAQNLTDKALSQFDFVNLMSYDKTGPWKPSEPGQHAPFEMAQTDLEYWTGTRGLAKEKITLGVPFYGYGFGAGAPESMSFKDLVAFYPGAANIDMVNIAGGSFYYNGIPTIKKKTALAVEKAGGIMIWQILQDAPVPYSLLNTIDAEIKAQ</sequence>
<dbReference type="GO" id="GO:0005975">
    <property type="term" value="P:carbohydrate metabolic process"/>
    <property type="evidence" value="ECO:0007669"/>
    <property type="project" value="InterPro"/>
</dbReference>
<evidence type="ECO:0000256" key="5">
    <source>
        <dbReference type="RuleBase" id="RU000489"/>
    </source>
</evidence>
<dbReference type="Proteomes" id="UP000680038">
    <property type="component" value="Unassembled WGS sequence"/>
</dbReference>
<feature type="domain" description="GH18" evidence="7">
    <location>
        <begin position="35"/>
        <end position="325"/>
    </location>
</feature>
<name>A0A916JEV4_9BACT</name>
<keyword evidence="4 5" id="KW-0326">Glycosidase</keyword>
<dbReference type="SUPFAM" id="SSF51445">
    <property type="entry name" value="(Trans)glycosidases"/>
    <property type="match status" value="1"/>
</dbReference>
<dbReference type="GO" id="GO:0008061">
    <property type="term" value="F:chitin binding"/>
    <property type="evidence" value="ECO:0007669"/>
    <property type="project" value="InterPro"/>
</dbReference>
<dbReference type="RefSeq" id="WP_215240057.1">
    <property type="nucleotide sequence ID" value="NZ_CAJRAF010000002.1"/>
</dbReference>
<comment type="catalytic activity">
    <reaction evidence="1">
        <text>Random endo-hydrolysis of N-acetyl-beta-D-glucosaminide (1-&gt;4)-beta-linkages in chitin and chitodextrins.</text>
        <dbReference type="EC" id="3.2.1.14"/>
    </reaction>
</comment>
<dbReference type="InterPro" id="IPR017853">
    <property type="entry name" value="GH"/>
</dbReference>
<dbReference type="InterPro" id="IPR001223">
    <property type="entry name" value="Glyco_hydro18_cat"/>
</dbReference>
<organism evidence="8 9">
    <name type="scientific">Dyadobacter helix</name>
    <dbReference type="NCBI Taxonomy" id="2822344"/>
    <lineage>
        <taxon>Bacteria</taxon>
        <taxon>Pseudomonadati</taxon>
        <taxon>Bacteroidota</taxon>
        <taxon>Cytophagia</taxon>
        <taxon>Cytophagales</taxon>
        <taxon>Spirosomataceae</taxon>
        <taxon>Dyadobacter</taxon>
    </lineage>
</organism>
<comment type="caution">
    <text evidence="8">The sequence shown here is derived from an EMBL/GenBank/DDBJ whole genome shotgun (WGS) entry which is preliminary data.</text>
</comment>
<evidence type="ECO:0000256" key="6">
    <source>
        <dbReference type="RuleBase" id="RU004453"/>
    </source>
</evidence>
<dbReference type="GO" id="GO:0006032">
    <property type="term" value="P:chitin catabolic process"/>
    <property type="evidence" value="ECO:0007669"/>
    <property type="project" value="TreeGrafter"/>
</dbReference>
<dbReference type="PROSITE" id="PS01095">
    <property type="entry name" value="GH18_1"/>
    <property type="match status" value="1"/>
</dbReference>
<dbReference type="InterPro" id="IPR050314">
    <property type="entry name" value="Glycosyl_Hydrlase_18"/>
</dbReference>
<dbReference type="PROSITE" id="PS51910">
    <property type="entry name" value="GH18_2"/>
    <property type="match status" value="1"/>
</dbReference>
<proteinExistence type="inferred from homology"/>
<evidence type="ECO:0000313" key="8">
    <source>
        <dbReference type="EMBL" id="CAG5005404.1"/>
    </source>
</evidence>
<evidence type="ECO:0000313" key="9">
    <source>
        <dbReference type="Proteomes" id="UP000680038"/>
    </source>
</evidence>
<dbReference type="SMART" id="SM00636">
    <property type="entry name" value="Glyco_18"/>
    <property type="match status" value="1"/>
</dbReference>
<dbReference type="AlphaFoldDB" id="A0A916JEV4"/>
<dbReference type="PROSITE" id="PS51257">
    <property type="entry name" value="PROKAR_LIPOPROTEIN"/>
    <property type="match status" value="1"/>
</dbReference>
<evidence type="ECO:0000256" key="2">
    <source>
        <dbReference type="ARBA" id="ARBA00012729"/>
    </source>
</evidence>
<evidence type="ECO:0000256" key="3">
    <source>
        <dbReference type="ARBA" id="ARBA00022801"/>
    </source>
</evidence>
<dbReference type="InterPro" id="IPR011583">
    <property type="entry name" value="Chitinase_II/V-like_cat"/>
</dbReference>
<gene>
    <name evidence="8" type="ORF">DYBT9275_03575</name>
</gene>
<evidence type="ECO:0000259" key="7">
    <source>
        <dbReference type="PROSITE" id="PS51910"/>
    </source>
</evidence>
<dbReference type="InterPro" id="IPR001579">
    <property type="entry name" value="Glyco_hydro_18_chit_AS"/>
</dbReference>
<dbReference type="EC" id="3.2.1.14" evidence="2"/>
<dbReference type="Gene3D" id="3.40.5.30">
    <property type="entry name" value="(Trans)glycosidases - domain 2"/>
    <property type="match status" value="1"/>
</dbReference>
<dbReference type="GO" id="GO:0008843">
    <property type="term" value="F:endochitinase activity"/>
    <property type="evidence" value="ECO:0007669"/>
    <property type="project" value="UniProtKB-EC"/>
</dbReference>
<keyword evidence="9" id="KW-1185">Reference proteome</keyword>
<comment type="similarity">
    <text evidence="6">Belongs to the glycosyl hydrolase 18 family.</text>
</comment>
<evidence type="ECO:0000256" key="1">
    <source>
        <dbReference type="ARBA" id="ARBA00000822"/>
    </source>
</evidence>